<keyword evidence="12" id="KW-1185">Reference proteome</keyword>
<feature type="domain" description="N-end aminoacyl transferase N-terminal" evidence="7">
    <location>
        <begin position="60"/>
        <end position="131"/>
    </location>
</feature>
<sequence>MSTHRHDASSISNVSSSSIVQIAFNSNPTPHHCGYCNTDGSCSAGLCPSSLISLRKIHSSNCGYCQTKRGKISFGIVASKMLVDDYLLLMDRGWRKCGTYYYKSLMDKTCCPLYTIRCDANNFELSRSQRRVIQTMNRFINENIKPGEHINVSSEPQTSASSTPSIMNKQKKTKSTSIQSKSTTNKFNNNKINLNEWIKTQPNTNAIQLIRHILTNDTPPSDELLNRLRSRQKRWYKKLLKLKTQNKLSFETDIHLLIKRFDRMKTNSIRSLEQMLQFNDKPKNKFECRLVRSYPTSEEFLCTLKDSHSIYERYQMAIHGDGKSECSLSQFKRFLCQSSLEKDCSRIPASKIPSCGYGCFHLQYYLNGKIIACSVIDILPGGVSSVYFYYEPDLGFLKLGVYSALKEIELTRRLAREIPDIKHYYLGFYVHTCVKMRYKGQYKPSYLLCPETYTWHRIEKCIPLLNTHKYVRFESDLSKVDENEENNTEQLKLRVGHQIKTLLQLQAIDKHYYAYMLNLFKTFAKFAGRICANRIIIDLN</sequence>
<gene>
    <name evidence="10" type="ORF">JXQ802_LOCUS10674</name>
    <name evidence="9" type="ORF">PYM288_LOCUS3483</name>
</gene>
<dbReference type="InterPro" id="IPR017137">
    <property type="entry name" value="Arg-tRNA-P_Trfase_1_euk"/>
</dbReference>
<name>A0A813R9H8_9BILA</name>
<evidence type="ECO:0000313" key="9">
    <source>
        <dbReference type="EMBL" id="CAF0778345.1"/>
    </source>
</evidence>
<feature type="region of interest" description="Disordered" evidence="6">
    <location>
        <begin position="145"/>
        <end position="184"/>
    </location>
</feature>
<feature type="compositionally biased region" description="Low complexity" evidence="6">
    <location>
        <begin position="175"/>
        <end position="184"/>
    </location>
</feature>
<organism evidence="9 11">
    <name type="scientific">Rotaria sordida</name>
    <dbReference type="NCBI Taxonomy" id="392033"/>
    <lineage>
        <taxon>Eukaryota</taxon>
        <taxon>Metazoa</taxon>
        <taxon>Spiralia</taxon>
        <taxon>Gnathifera</taxon>
        <taxon>Rotifera</taxon>
        <taxon>Eurotatoria</taxon>
        <taxon>Bdelloidea</taxon>
        <taxon>Philodinida</taxon>
        <taxon>Philodinidae</taxon>
        <taxon>Rotaria</taxon>
    </lineage>
</organism>
<dbReference type="InterPro" id="IPR030700">
    <property type="entry name" value="N-end_Aminoacyl_Trfase"/>
</dbReference>
<evidence type="ECO:0000256" key="3">
    <source>
        <dbReference type="ARBA" id="ARBA00022786"/>
    </source>
</evidence>
<dbReference type="PIRSF" id="PIRSF037207">
    <property type="entry name" value="ATE1_euk"/>
    <property type="match status" value="1"/>
</dbReference>
<dbReference type="EC" id="2.3.2.8" evidence="5"/>
<comment type="caution">
    <text evidence="9">The sequence shown here is derived from an EMBL/GenBank/DDBJ whole genome shotgun (WGS) entry which is preliminary data.</text>
</comment>
<evidence type="ECO:0000256" key="5">
    <source>
        <dbReference type="PIRNR" id="PIRNR037207"/>
    </source>
</evidence>
<proteinExistence type="inferred from homology"/>
<dbReference type="InterPro" id="IPR007472">
    <property type="entry name" value="N-end_Aminoacyl_Trfase_C"/>
</dbReference>
<dbReference type="GO" id="GO:0004057">
    <property type="term" value="F:arginyl-tRNA--protein transferase activity"/>
    <property type="evidence" value="ECO:0007669"/>
    <property type="project" value="UniProtKB-EC"/>
</dbReference>
<dbReference type="Pfam" id="PF04377">
    <property type="entry name" value="ATE_C"/>
    <property type="match status" value="1"/>
</dbReference>
<evidence type="ECO:0000256" key="2">
    <source>
        <dbReference type="ARBA" id="ARBA00022679"/>
    </source>
</evidence>
<dbReference type="Proteomes" id="UP000663870">
    <property type="component" value="Unassembled WGS sequence"/>
</dbReference>
<feature type="domain" description="N-end rule aminoacyl transferase C-terminal" evidence="8">
    <location>
        <begin position="308"/>
        <end position="449"/>
    </location>
</feature>
<evidence type="ECO:0000256" key="6">
    <source>
        <dbReference type="SAM" id="MobiDB-lite"/>
    </source>
</evidence>
<comment type="function">
    <text evidence="5">Involved in the post-translational conjugation of arginine to the N-terminal aspartate or glutamate of a protein. This arginylation is required for degradation of the protein via the ubiquitin pathway.</text>
</comment>
<dbReference type="EMBL" id="CAJNOH010000027">
    <property type="protein sequence ID" value="CAF0778345.1"/>
    <property type="molecule type" value="Genomic_DNA"/>
</dbReference>
<keyword evidence="2 5" id="KW-0808">Transferase</keyword>
<feature type="compositionally biased region" description="Polar residues" evidence="6">
    <location>
        <begin position="151"/>
        <end position="167"/>
    </location>
</feature>
<dbReference type="EMBL" id="CAJNOL010000205">
    <property type="protein sequence ID" value="CAF0931632.1"/>
    <property type="molecule type" value="Genomic_DNA"/>
</dbReference>
<evidence type="ECO:0000313" key="10">
    <source>
        <dbReference type="EMBL" id="CAF0931632.1"/>
    </source>
</evidence>
<dbReference type="Proteomes" id="UP000663854">
    <property type="component" value="Unassembled WGS sequence"/>
</dbReference>
<dbReference type="AlphaFoldDB" id="A0A813R9H8"/>
<dbReference type="PANTHER" id="PTHR21367">
    <property type="entry name" value="ARGININE-TRNA-PROTEIN TRANSFERASE 1"/>
    <property type="match status" value="1"/>
</dbReference>
<protein>
    <recommendedName>
        <fullName evidence="5">Arginyl-tRNA--protein transferase 1</fullName>
        <shortName evidence="5">Arginyltransferase 1</shortName>
        <shortName evidence="5">R-transferase 1</shortName>
        <ecNumber evidence="5">2.3.2.8</ecNumber>
    </recommendedName>
    <alternativeName>
        <fullName evidence="5">Arginine-tRNA--protein transferase 1</fullName>
    </alternativeName>
</protein>
<comment type="catalytic activity">
    <reaction evidence="5">
        <text>an N-terminal L-alpha-aminoacyl-[protein] + L-arginyl-tRNA(Arg) = an N-terminal L-arginyl-L-aminoacyl-[protein] + tRNA(Arg) + H(+)</text>
        <dbReference type="Rhea" id="RHEA:10208"/>
        <dbReference type="Rhea" id="RHEA-COMP:9658"/>
        <dbReference type="Rhea" id="RHEA-COMP:9673"/>
        <dbReference type="Rhea" id="RHEA-COMP:10636"/>
        <dbReference type="Rhea" id="RHEA-COMP:10638"/>
        <dbReference type="ChEBI" id="CHEBI:15378"/>
        <dbReference type="ChEBI" id="CHEBI:78442"/>
        <dbReference type="ChEBI" id="CHEBI:78513"/>
        <dbReference type="ChEBI" id="CHEBI:78597"/>
        <dbReference type="ChEBI" id="CHEBI:83562"/>
        <dbReference type="EC" id="2.3.2.8"/>
    </reaction>
</comment>
<evidence type="ECO:0000259" key="8">
    <source>
        <dbReference type="Pfam" id="PF04377"/>
    </source>
</evidence>
<keyword evidence="4 5" id="KW-0012">Acyltransferase</keyword>
<evidence type="ECO:0000313" key="11">
    <source>
        <dbReference type="Proteomes" id="UP000663854"/>
    </source>
</evidence>
<keyword evidence="3 5" id="KW-0833">Ubl conjugation pathway</keyword>
<comment type="similarity">
    <text evidence="1 5">Belongs to the R-transferase family.</text>
</comment>
<evidence type="ECO:0000259" key="7">
    <source>
        <dbReference type="Pfam" id="PF04376"/>
    </source>
</evidence>
<dbReference type="InterPro" id="IPR007471">
    <property type="entry name" value="N-end_Aminoacyl_Trfase_N"/>
</dbReference>
<evidence type="ECO:0000313" key="12">
    <source>
        <dbReference type="Proteomes" id="UP000663870"/>
    </source>
</evidence>
<dbReference type="Pfam" id="PF04376">
    <property type="entry name" value="ATE_N"/>
    <property type="match status" value="1"/>
</dbReference>
<evidence type="ECO:0000256" key="1">
    <source>
        <dbReference type="ARBA" id="ARBA00009991"/>
    </source>
</evidence>
<reference evidence="9" key="1">
    <citation type="submission" date="2021-02" db="EMBL/GenBank/DDBJ databases">
        <authorList>
            <person name="Nowell W R."/>
        </authorList>
    </citation>
    <scope>NUCLEOTIDE SEQUENCE</scope>
</reference>
<evidence type="ECO:0000256" key="4">
    <source>
        <dbReference type="ARBA" id="ARBA00023315"/>
    </source>
</evidence>
<dbReference type="PANTHER" id="PTHR21367:SF1">
    <property type="entry name" value="ARGINYL-TRNA--PROTEIN TRANSFERASE 1"/>
    <property type="match status" value="1"/>
</dbReference>
<accession>A0A813R9H8</accession>
<dbReference type="GO" id="GO:0005737">
    <property type="term" value="C:cytoplasm"/>
    <property type="evidence" value="ECO:0007669"/>
    <property type="project" value="TreeGrafter"/>
</dbReference>